<evidence type="ECO:0000259" key="5">
    <source>
        <dbReference type="PROSITE" id="PS50072"/>
    </source>
</evidence>
<dbReference type="STRING" id="1754191.A0A1Y1VHK1"/>
<dbReference type="InterPro" id="IPR029000">
    <property type="entry name" value="Cyclophilin-like_dom_sf"/>
</dbReference>
<dbReference type="Pfam" id="PF00160">
    <property type="entry name" value="Pro_isomerase"/>
    <property type="match status" value="1"/>
</dbReference>
<comment type="catalytic activity">
    <reaction evidence="1 4">
        <text>[protein]-peptidylproline (omega=180) = [protein]-peptidylproline (omega=0)</text>
        <dbReference type="Rhea" id="RHEA:16237"/>
        <dbReference type="Rhea" id="RHEA-COMP:10747"/>
        <dbReference type="Rhea" id="RHEA-COMP:10748"/>
        <dbReference type="ChEBI" id="CHEBI:83833"/>
        <dbReference type="ChEBI" id="CHEBI:83834"/>
        <dbReference type="EC" id="5.2.1.8"/>
    </reaction>
</comment>
<accession>A0A1Y1VHK1</accession>
<feature type="domain" description="PPIase cyclophilin-type" evidence="5">
    <location>
        <begin position="90"/>
        <end position="247"/>
    </location>
</feature>
<dbReference type="GO" id="GO:0016018">
    <property type="term" value="F:cyclosporin A binding"/>
    <property type="evidence" value="ECO:0007669"/>
    <property type="project" value="TreeGrafter"/>
</dbReference>
<dbReference type="GO" id="GO:0005737">
    <property type="term" value="C:cytoplasm"/>
    <property type="evidence" value="ECO:0007669"/>
    <property type="project" value="TreeGrafter"/>
</dbReference>
<dbReference type="AlphaFoldDB" id="A0A1Y1VHK1"/>
<keyword evidence="2 4" id="KW-0697">Rotamase</keyword>
<feature type="non-terminal residue" evidence="6">
    <location>
        <position position="1"/>
    </location>
</feature>
<organism evidence="6 7">
    <name type="scientific">Piromyces finnis</name>
    <dbReference type="NCBI Taxonomy" id="1754191"/>
    <lineage>
        <taxon>Eukaryota</taxon>
        <taxon>Fungi</taxon>
        <taxon>Fungi incertae sedis</taxon>
        <taxon>Chytridiomycota</taxon>
        <taxon>Chytridiomycota incertae sedis</taxon>
        <taxon>Neocallimastigomycetes</taxon>
        <taxon>Neocallimastigales</taxon>
        <taxon>Neocallimastigaceae</taxon>
        <taxon>Piromyces</taxon>
    </lineage>
</organism>
<dbReference type="Proteomes" id="UP000193719">
    <property type="component" value="Unassembled WGS sequence"/>
</dbReference>
<gene>
    <name evidence="6" type="ORF">BCR36DRAFT_409718</name>
</gene>
<evidence type="ECO:0000256" key="1">
    <source>
        <dbReference type="ARBA" id="ARBA00000971"/>
    </source>
</evidence>
<dbReference type="EMBL" id="MCFH01000007">
    <property type="protein sequence ID" value="ORX56521.1"/>
    <property type="molecule type" value="Genomic_DNA"/>
</dbReference>
<dbReference type="SUPFAM" id="SSF50891">
    <property type="entry name" value="Cyclophilin-like"/>
    <property type="match status" value="1"/>
</dbReference>
<keyword evidence="3 4" id="KW-0413">Isomerase</keyword>
<reference evidence="6 7" key="2">
    <citation type="submission" date="2016-08" db="EMBL/GenBank/DDBJ databases">
        <title>Pervasive Adenine N6-methylation of Active Genes in Fungi.</title>
        <authorList>
            <consortium name="DOE Joint Genome Institute"/>
            <person name="Mondo S.J."/>
            <person name="Dannebaum R.O."/>
            <person name="Kuo R.C."/>
            <person name="Labutti K."/>
            <person name="Haridas S."/>
            <person name="Kuo A."/>
            <person name="Salamov A."/>
            <person name="Ahrendt S.R."/>
            <person name="Lipzen A."/>
            <person name="Sullivan W."/>
            <person name="Andreopoulos W.B."/>
            <person name="Clum A."/>
            <person name="Lindquist E."/>
            <person name="Daum C."/>
            <person name="Ramamoorthy G.K."/>
            <person name="Gryganskyi A."/>
            <person name="Culley D."/>
            <person name="Magnuson J.K."/>
            <person name="James T.Y."/>
            <person name="O'Malley M.A."/>
            <person name="Stajich J.E."/>
            <person name="Spatafora J.W."/>
            <person name="Visel A."/>
            <person name="Grigoriev I.V."/>
        </authorList>
    </citation>
    <scope>NUCLEOTIDE SEQUENCE [LARGE SCALE GENOMIC DNA]</scope>
    <source>
        <strain evidence="7">finn</strain>
    </source>
</reference>
<dbReference type="PRINTS" id="PR00153">
    <property type="entry name" value="CSAPPISMRASE"/>
</dbReference>
<dbReference type="PANTHER" id="PTHR11071">
    <property type="entry name" value="PEPTIDYL-PROLYL CIS-TRANS ISOMERASE"/>
    <property type="match status" value="1"/>
</dbReference>
<dbReference type="GO" id="GO:0006457">
    <property type="term" value="P:protein folding"/>
    <property type="evidence" value="ECO:0007669"/>
    <property type="project" value="TreeGrafter"/>
</dbReference>
<name>A0A1Y1VHK1_9FUNG</name>
<evidence type="ECO:0000313" key="6">
    <source>
        <dbReference type="EMBL" id="ORX56521.1"/>
    </source>
</evidence>
<keyword evidence="7" id="KW-1185">Reference proteome</keyword>
<dbReference type="InterPro" id="IPR002130">
    <property type="entry name" value="Cyclophilin-type_PPIase_dom"/>
</dbReference>
<evidence type="ECO:0000256" key="3">
    <source>
        <dbReference type="ARBA" id="ARBA00023235"/>
    </source>
</evidence>
<evidence type="ECO:0000256" key="2">
    <source>
        <dbReference type="ARBA" id="ARBA00023110"/>
    </source>
</evidence>
<reference evidence="6 7" key="1">
    <citation type="submission" date="2016-08" db="EMBL/GenBank/DDBJ databases">
        <title>Genomes of anaerobic fungi encode conserved fungal cellulosomes for biomass hydrolysis.</title>
        <authorList>
            <consortium name="DOE Joint Genome Institute"/>
            <person name="Haitjema C.H."/>
            <person name="Gilmore S.P."/>
            <person name="Henske J.K."/>
            <person name="Solomon K.V."/>
            <person name="De Groot R."/>
            <person name="Kuo A."/>
            <person name="Mondo S.J."/>
            <person name="Salamov A.A."/>
            <person name="Labutti K."/>
            <person name="Zhao Z."/>
            <person name="Chiniquy J."/>
            <person name="Barry K."/>
            <person name="Brewer H.M."/>
            <person name="Purvine S.O."/>
            <person name="Wright A.T."/>
            <person name="Boxma B."/>
            <person name="Van Alen T."/>
            <person name="Hackstein J.H."/>
            <person name="Baker S.E."/>
            <person name="Grigoriev I.V."/>
            <person name="O'Malley M.A."/>
        </authorList>
    </citation>
    <scope>NUCLEOTIDE SEQUENCE [LARGE SCALE GENOMIC DNA]</scope>
    <source>
        <strain evidence="7">finn</strain>
    </source>
</reference>
<comment type="caution">
    <text evidence="6">The sequence shown here is derived from an EMBL/GenBank/DDBJ whole genome shotgun (WGS) entry which is preliminary data.</text>
</comment>
<protein>
    <recommendedName>
        <fullName evidence="4">Peptidyl-prolyl cis-trans isomerase</fullName>
        <shortName evidence="4">PPIase</shortName>
        <ecNumber evidence="4">5.2.1.8</ecNumber>
    </recommendedName>
</protein>
<dbReference type="OrthoDB" id="193499at2759"/>
<evidence type="ECO:0000256" key="4">
    <source>
        <dbReference type="RuleBase" id="RU363019"/>
    </source>
</evidence>
<dbReference type="FunFam" id="2.40.100.10:FF:000025">
    <property type="entry name" value="Peptidyl-prolyl cis-trans isomerase CYP19-2"/>
    <property type="match status" value="1"/>
</dbReference>
<sequence>MPPKSNEISNSRIFLDFDIGSIKKYEEEKKAYEVATEFIKENANVYYWPEDITKLDEEQKELAKSIYESNPAWNSKGPIQFNEPETIRHRMIFELYFSITPKTCKNFTTIIEGTYISKKVNKPLTYKQVPMHRIIKDFIAQGGDVTRFDGSGGDSIYNGKFNDEKEGLKIPIDQKGLLVMANSGKNTNTSQFFITLNNDASKYKKISGKHVVFGKCIEGINVLDIIDKCGSIDGNPINSVIISDCGVLN</sequence>
<dbReference type="GO" id="GO:0003755">
    <property type="term" value="F:peptidyl-prolyl cis-trans isomerase activity"/>
    <property type="evidence" value="ECO:0007669"/>
    <property type="project" value="UniProtKB-UniRule"/>
</dbReference>
<evidence type="ECO:0000313" key="7">
    <source>
        <dbReference type="Proteomes" id="UP000193719"/>
    </source>
</evidence>
<dbReference type="PROSITE" id="PS50072">
    <property type="entry name" value="CSA_PPIASE_2"/>
    <property type="match status" value="1"/>
</dbReference>
<comment type="similarity">
    <text evidence="4">Belongs to the cyclophilin-type PPIase family.</text>
</comment>
<dbReference type="EC" id="5.2.1.8" evidence="4"/>
<comment type="function">
    <text evidence="4">PPIases accelerate the folding of proteins. It catalyzes the cis-trans isomerization of proline imidic peptide bonds in oligopeptides.</text>
</comment>
<dbReference type="PANTHER" id="PTHR11071:SF561">
    <property type="entry name" value="PEPTIDYL-PROLYL CIS-TRANS ISOMERASE D-RELATED"/>
    <property type="match status" value="1"/>
</dbReference>
<proteinExistence type="inferred from homology"/>
<dbReference type="Gene3D" id="2.40.100.10">
    <property type="entry name" value="Cyclophilin-like"/>
    <property type="match status" value="1"/>
</dbReference>